<proteinExistence type="predicted"/>
<organism evidence="6 7">
    <name type="scientific">Geomesophilobacter sediminis</name>
    <dbReference type="NCBI Taxonomy" id="2798584"/>
    <lineage>
        <taxon>Bacteria</taxon>
        <taxon>Pseudomonadati</taxon>
        <taxon>Thermodesulfobacteriota</taxon>
        <taxon>Desulfuromonadia</taxon>
        <taxon>Geobacterales</taxon>
        <taxon>Geobacteraceae</taxon>
        <taxon>Geomesophilobacter</taxon>
    </lineage>
</organism>
<dbReference type="InterPro" id="IPR007452">
    <property type="entry name" value="TamB_C"/>
</dbReference>
<dbReference type="RefSeq" id="WP_199387146.1">
    <property type="nucleotide sequence ID" value="NZ_JAEMHM010000037.1"/>
</dbReference>
<evidence type="ECO:0000313" key="7">
    <source>
        <dbReference type="Proteomes" id="UP000636888"/>
    </source>
</evidence>
<dbReference type="Proteomes" id="UP000636888">
    <property type="component" value="Unassembled WGS sequence"/>
</dbReference>
<reference evidence="6" key="1">
    <citation type="submission" date="2020-12" db="EMBL/GenBank/DDBJ databases">
        <title>Geomonas sp. Red875, isolated from river sediment.</title>
        <authorList>
            <person name="Xu Z."/>
            <person name="Zhang Z."/>
            <person name="Masuda Y."/>
            <person name="Itoh H."/>
            <person name="Senoo K."/>
        </authorList>
    </citation>
    <scope>NUCLEOTIDE SEQUENCE</scope>
    <source>
        <strain evidence="6">Red875</strain>
    </source>
</reference>
<comment type="subcellular location">
    <subcellularLocation>
        <location evidence="1">Membrane</location>
        <topology evidence="1">Single-pass membrane protein</topology>
    </subcellularLocation>
</comment>
<feature type="domain" description="Translocation and assembly module TamB C-terminal" evidence="5">
    <location>
        <begin position="1119"/>
        <end position="1478"/>
    </location>
</feature>
<evidence type="ECO:0000256" key="3">
    <source>
        <dbReference type="ARBA" id="ARBA00022989"/>
    </source>
</evidence>
<accession>A0A8J7S920</accession>
<keyword evidence="4" id="KW-0472">Membrane</keyword>
<dbReference type="GO" id="GO:0009306">
    <property type="term" value="P:protein secretion"/>
    <property type="evidence" value="ECO:0007669"/>
    <property type="project" value="InterPro"/>
</dbReference>
<keyword evidence="7" id="KW-1185">Reference proteome</keyword>
<dbReference type="GO" id="GO:0005886">
    <property type="term" value="C:plasma membrane"/>
    <property type="evidence" value="ECO:0007669"/>
    <property type="project" value="InterPro"/>
</dbReference>
<dbReference type="PANTHER" id="PTHR36985">
    <property type="entry name" value="TRANSLOCATION AND ASSEMBLY MODULE SUBUNIT TAMB"/>
    <property type="match status" value="1"/>
</dbReference>
<evidence type="ECO:0000256" key="2">
    <source>
        <dbReference type="ARBA" id="ARBA00022692"/>
    </source>
</evidence>
<keyword evidence="3" id="KW-1133">Transmembrane helix</keyword>
<dbReference type="EMBL" id="JAEMHM010000037">
    <property type="protein sequence ID" value="MBJ6728006.1"/>
    <property type="molecule type" value="Genomic_DNA"/>
</dbReference>
<evidence type="ECO:0000259" key="5">
    <source>
        <dbReference type="Pfam" id="PF04357"/>
    </source>
</evidence>
<dbReference type="PANTHER" id="PTHR36985:SF1">
    <property type="entry name" value="TRANSLOCATION AND ASSEMBLY MODULE SUBUNIT TAMB"/>
    <property type="match status" value="1"/>
</dbReference>
<dbReference type="Pfam" id="PF04357">
    <property type="entry name" value="TamB"/>
    <property type="match status" value="1"/>
</dbReference>
<protein>
    <submittedName>
        <fullName evidence="6">Translocation/assembly module TamB domain-containing protein</fullName>
    </submittedName>
</protein>
<gene>
    <name evidence="6" type="ORF">JFN93_25135</name>
</gene>
<keyword evidence="2" id="KW-0812">Transmembrane</keyword>
<evidence type="ECO:0000313" key="6">
    <source>
        <dbReference type="EMBL" id="MBJ6728006.1"/>
    </source>
</evidence>
<name>A0A8J7S920_9BACT</name>
<evidence type="ECO:0000256" key="1">
    <source>
        <dbReference type="ARBA" id="ARBA00004167"/>
    </source>
</evidence>
<sequence length="1479" mass="156640">MKRLLFALLGAIFLLILVLAGVALWLVGTPDGARFALERLSRLAGVQLQVAEVRGRLWDRLSLRGVTLRLPEQRATVAALELFWNPVDLLGYRLSVRYLALNGVRVQDSAPLTPPSFQLPSVPPFARALRGEIDRLAVTDLVYRQRSEPPTSVTSLTGALSWDGSRLIASRLDLGTPGLRATGDIALGMVQPSLSTDLVLRPAAPVATLDLFQLRAHLRAGRTPEQVAGPLQVTGRSKGAVQVTAAGEIGIAPHSLNLRGVRLAVAGQRGTITGNGSLSYPTRVPHFAVRLEGRDLDLVQQLKVATRLSATLSLTGSGTSYRGELRLANRVPGWQGGTVTSGVRGDAAGVKLAPIRGSVLDGTVSGSLDVGWEDGVRVGGRLSGRGLNPARLAPDWQGVVNLDLAAQLAVPKKGEPRGRLQGRLLESRLHGRELTGTADVAFAGENVVINRALLSGRGFDLTASGELARRLDLAARVSDLSRLVPGTAGTLDADGWIRYREHRLAGSFTGTGRKLAADGVRAAAASVAAQLEDGPDYPLNLVASLNGVSSGSFRADRAAVTAEGTLATHRAAATLVVSQAEARLAVSGGYRNGAWNGTVTDLSGHDAVGPWTLAAPAPLSVTPQRISLAPVVLNGAPGERAELAAEVVLPARTGSVHAGWSQINLARANAYLAGSHVTGASSGTVRARFLSGGQLEVTARSSSRGVLESQGHRVELTSADLTLDGGAAGMRATADVRLLGGETYLLFSSSDPLRLAIPRSGDFSGKWQGFDLAVLAPFLPQGVAAEGILVGELRGELRPGGMVTVSGNSFLHGGRIRYAKEPDQFDLPLDQAQLFFGWRGALNRMRDGRLVATLRVGGRGTYLSEGRRLEIERVLVNLDAGDQGVHGRAELALPGGGTLQAAVDAQGRAALALPETAELSARWEGIDPVLFRPWLPGGMNLQGKFSGVAQGRFLPGQRLDLAGNALFAEGRAQLKGPTGELSAQLRQATLTWRWRDQNLVGDFSLNLAASGSGQGSFDLPIPARLPVAVDPRGTVRGRFVAQVREKGLLTSVFPDLVQESHGNLDADLTVAGIWGDPRFSGYLKLADAGAYIPAAGIQVSDVQLSAHLEQDVIRIDSFAAKSGKGRLTGEATIRFGGNQRVGYQGTLKGERFQTVFLPELQLYTSPQLTFQGDLKSLSVRGEVVVPEMLVAGPPGRSAIGPSRDVVLEGAPPAERQAAKLALDVKVRVTLGDKVLVKAYGIDAKLGGGIDLEMASLDRITSRGEVRVVKGSYRAYGIDLEIVRGRIYYAGGAITEPTLDIRALRTVGDVKAGVTVEGLARAPIIRLYSEPSLPDVDVLAYMVLGHPLGSASGEQVSVLSQAAGSLLSLGRSDSLQEEIKERLGLSVLGFEQRNETTTGLMGYKEIAVTPTGAPAKTATMESMLTVGKYITPRLYFSYGRSVVTGNSLFQLRYDIFRHWQIETQTGTESGADLYYKIEFD</sequence>
<evidence type="ECO:0000256" key="4">
    <source>
        <dbReference type="ARBA" id="ARBA00023136"/>
    </source>
</evidence>
<comment type="caution">
    <text evidence="6">The sequence shown here is derived from an EMBL/GenBank/DDBJ whole genome shotgun (WGS) entry which is preliminary data.</text>
</comment>